<protein>
    <recommendedName>
        <fullName evidence="1">D-inositol 3-phosphate glycosyltransferase</fullName>
    </recommendedName>
</protein>
<gene>
    <name evidence="5" type="ORF">E3T47_05775</name>
</gene>
<sequence length="398" mass="42969">MQRRIHRLSPLFVAEPRVAIAYDCLFPINSGGGERVYRRMAELLTERGSEVDYVTRAQWDGPAPKAGFSVVPVWRGAIYDSSGTRTPVSAVKFAVALFRHFRARRGAYDVVIVSALPFLNVFAVQLALTGSKTFIVSDWLEVWGWRQWRAYSGALMGTVASVLQFVAIRVGNLHTVNSLFTGSRIRGYRRGATPVTLGLIDLVGAAPDVTTERGDEPYLIFIGRHIADKRLIDLLPALLEARRQISDLRLIIVGSGPETAAVTARITELGLDEIVTLAGRVSDAELHTLLAGARALVNPSRREGFGLVVAEAAAVATPSVVVAGPDNAAAELVHNGVNGFVAASVAPHDLASAIVTVVTAGEPLRRSAQVWFEQERTAGGLGRSIDEILQAYRSAKTR</sequence>
<keyword evidence="3" id="KW-1133">Transmembrane helix</keyword>
<evidence type="ECO:0000313" key="6">
    <source>
        <dbReference type="Proteomes" id="UP000298154"/>
    </source>
</evidence>
<evidence type="ECO:0000256" key="3">
    <source>
        <dbReference type="SAM" id="Phobius"/>
    </source>
</evidence>
<dbReference type="InterPro" id="IPR001296">
    <property type="entry name" value="Glyco_trans_1"/>
</dbReference>
<evidence type="ECO:0000256" key="1">
    <source>
        <dbReference type="ARBA" id="ARBA00021292"/>
    </source>
</evidence>
<dbReference type="InterPro" id="IPR050194">
    <property type="entry name" value="Glycosyltransferase_grp1"/>
</dbReference>
<dbReference type="Pfam" id="PF00534">
    <property type="entry name" value="Glycos_transf_1"/>
    <property type="match status" value="1"/>
</dbReference>
<dbReference type="PANTHER" id="PTHR45947:SF3">
    <property type="entry name" value="SULFOQUINOVOSYL TRANSFERASE SQD2"/>
    <property type="match status" value="1"/>
</dbReference>
<dbReference type="Proteomes" id="UP000298154">
    <property type="component" value="Unassembled WGS sequence"/>
</dbReference>
<dbReference type="OrthoDB" id="9806887at2"/>
<keyword evidence="3" id="KW-0472">Membrane</keyword>
<proteinExistence type="predicted"/>
<name>A0A4R9AR90_9MICO</name>
<keyword evidence="2 5" id="KW-0808">Transferase</keyword>
<comment type="caution">
    <text evidence="5">The sequence shown here is derived from an EMBL/GenBank/DDBJ whole genome shotgun (WGS) entry which is preliminary data.</text>
</comment>
<dbReference type="GO" id="GO:0016757">
    <property type="term" value="F:glycosyltransferase activity"/>
    <property type="evidence" value="ECO:0007669"/>
    <property type="project" value="InterPro"/>
</dbReference>
<evidence type="ECO:0000259" key="4">
    <source>
        <dbReference type="Pfam" id="PF00534"/>
    </source>
</evidence>
<keyword evidence="6" id="KW-1185">Reference proteome</keyword>
<evidence type="ECO:0000256" key="2">
    <source>
        <dbReference type="ARBA" id="ARBA00022679"/>
    </source>
</evidence>
<dbReference type="SUPFAM" id="SSF53756">
    <property type="entry name" value="UDP-Glycosyltransferase/glycogen phosphorylase"/>
    <property type="match status" value="1"/>
</dbReference>
<dbReference type="EMBL" id="SOHK01000008">
    <property type="protein sequence ID" value="TFD67299.1"/>
    <property type="molecule type" value="Genomic_DNA"/>
</dbReference>
<keyword evidence="3" id="KW-0812">Transmembrane</keyword>
<accession>A0A4R9AR90</accession>
<dbReference type="CDD" id="cd03801">
    <property type="entry name" value="GT4_PimA-like"/>
    <property type="match status" value="1"/>
</dbReference>
<feature type="transmembrane region" description="Helical" evidence="3">
    <location>
        <begin position="107"/>
        <end position="128"/>
    </location>
</feature>
<dbReference type="Gene3D" id="3.40.50.2000">
    <property type="entry name" value="Glycogen Phosphorylase B"/>
    <property type="match status" value="2"/>
</dbReference>
<feature type="transmembrane region" description="Helical" evidence="3">
    <location>
        <begin position="148"/>
        <end position="168"/>
    </location>
</feature>
<dbReference type="AlphaFoldDB" id="A0A4R9AR90"/>
<reference evidence="5 6" key="1">
    <citation type="submission" date="2019-03" db="EMBL/GenBank/DDBJ databases">
        <title>Genomics of glacier-inhabiting Cryobacterium strains.</title>
        <authorList>
            <person name="Liu Q."/>
            <person name="Xin Y.-H."/>
        </authorList>
    </citation>
    <scope>NUCLEOTIDE SEQUENCE [LARGE SCALE GENOMIC DNA]</scope>
    <source>
        <strain evidence="5 6">Sr36</strain>
    </source>
</reference>
<organism evidence="5 6">
    <name type="scientific">Cryobacterium ruanii</name>
    <dbReference type="NCBI Taxonomy" id="1259197"/>
    <lineage>
        <taxon>Bacteria</taxon>
        <taxon>Bacillati</taxon>
        <taxon>Actinomycetota</taxon>
        <taxon>Actinomycetes</taxon>
        <taxon>Micrococcales</taxon>
        <taxon>Microbacteriaceae</taxon>
        <taxon>Cryobacterium</taxon>
    </lineage>
</organism>
<evidence type="ECO:0000313" key="5">
    <source>
        <dbReference type="EMBL" id="TFD67299.1"/>
    </source>
</evidence>
<dbReference type="PANTHER" id="PTHR45947">
    <property type="entry name" value="SULFOQUINOVOSYL TRANSFERASE SQD2"/>
    <property type="match status" value="1"/>
</dbReference>
<feature type="domain" description="Glycosyl transferase family 1" evidence="4">
    <location>
        <begin position="210"/>
        <end position="361"/>
    </location>
</feature>